<accession>A0A6J4U1B6</accession>
<dbReference type="InterPro" id="IPR008995">
    <property type="entry name" value="Mo/tungstate-bd_C_term_dom"/>
</dbReference>
<dbReference type="Pfam" id="PF00005">
    <property type="entry name" value="ABC_tran"/>
    <property type="match status" value="1"/>
</dbReference>
<dbReference type="AlphaFoldDB" id="A0A6J4U1B6"/>
<proteinExistence type="predicted"/>
<dbReference type="SUPFAM" id="SSF50331">
    <property type="entry name" value="MOP-like"/>
    <property type="match status" value="1"/>
</dbReference>
<dbReference type="InterPro" id="IPR027417">
    <property type="entry name" value="P-loop_NTPase"/>
</dbReference>
<evidence type="ECO:0000256" key="6">
    <source>
        <dbReference type="ARBA" id="ARBA00023136"/>
    </source>
</evidence>
<dbReference type="Gene3D" id="2.40.50.140">
    <property type="entry name" value="Nucleic acid-binding proteins"/>
    <property type="match status" value="1"/>
</dbReference>
<keyword evidence="4 8" id="KW-0067">ATP-binding</keyword>
<gene>
    <name evidence="8" type="ORF">AVDCRST_MAG59-521</name>
</gene>
<sequence length="367" mass="39424">MTQVRLENVRVAYDGREVVRDASFTVESGELAVLVGRSGSGKTSLLRAITGYAPMTGGRVVVGGTDVTGQPPAKRDIAMVFQSYALYPHMTVDENWRFPLEAAKVPKAEQDARVTRVAETLQMRRLLNRYPRELSGGQQQRVAIGRALVRQPQIFLLDEPLGALDAKLRVEARSAFKSLQRDLGTTTLYVTHDQAEAQALGSKIVVLDGGVVQQVGSPDEIYDDPANTFVAGLFGSPPMNFLPATLERDGEAVVARSGPLAVALPAVVGQKVLAAGVADQVTLGVRPETISRGAEPGPGRAVGRVYVTEPIGHNVLVDVRLGQELVRMRGHRDDDLLARLAPDDEILVAVDPARVLVFDRGSGARLG</sequence>
<dbReference type="InterPro" id="IPR003593">
    <property type="entry name" value="AAA+_ATPase"/>
</dbReference>
<reference evidence="8" key="1">
    <citation type="submission" date="2020-02" db="EMBL/GenBank/DDBJ databases">
        <authorList>
            <person name="Meier V. D."/>
        </authorList>
    </citation>
    <scope>NUCLEOTIDE SEQUENCE</scope>
    <source>
        <strain evidence="8">AVDCRST_MAG59</strain>
    </source>
</reference>
<protein>
    <submittedName>
        <fullName evidence="8">Molybdenum transport ATP-binding protein ModC</fullName>
    </submittedName>
</protein>
<dbReference type="InterPro" id="IPR003439">
    <property type="entry name" value="ABC_transporter-like_ATP-bd"/>
</dbReference>
<dbReference type="PROSITE" id="PS50893">
    <property type="entry name" value="ABC_TRANSPORTER_2"/>
    <property type="match status" value="1"/>
</dbReference>
<dbReference type="EMBL" id="CADCWF010000022">
    <property type="protein sequence ID" value="CAA9537953.1"/>
    <property type="molecule type" value="Genomic_DNA"/>
</dbReference>
<dbReference type="SMART" id="SM00382">
    <property type="entry name" value="AAA"/>
    <property type="match status" value="1"/>
</dbReference>
<evidence type="ECO:0000256" key="4">
    <source>
        <dbReference type="ARBA" id="ARBA00022840"/>
    </source>
</evidence>
<keyword evidence="3" id="KW-0547">Nucleotide-binding</keyword>
<dbReference type="GO" id="GO:0140359">
    <property type="term" value="F:ABC-type transporter activity"/>
    <property type="evidence" value="ECO:0007669"/>
    <property type="project" value="UniProtKB-ARBA"/>
</dbReference>
<dbReference type="SUPFAM" id="SSF52540">
    <property type="entry name" value="P-loop containing nucleoside triphosphate hydrolases"/>
    <property type="match status" value="1"/>
</dbReference>
<dbReference type="Gene3D" id="3.40.50.300">
    <property type="entry name" value="P-loop containing nucleotide triphosphate hydrolases"/>
    <property type="match status" value="1"/>
</dbReference>
<dbReference type="Pfam" id="PF17912">
    <property type="entry name" value="OB_MalK"/>
    <property type="match status" value="1"/>
</dbReference>
<dbReference type="GO" id="GO:0016887">
    <property type="term" value="F:ATP hydrolysis activity"/>
    <property type="evidence" value="ECO:0007669"/>
    <property type="project" value="InterPro"/>
</dbReference>
<feature type="domain" description="ABC transporter" evidence="7">
    <location>
        <begin position="4"/>
        <end position="234"/>
    </location>
</feature>
<organism evidence="8">
    <name type="scientific">uncultured Thermomicrobiales bacterium</name>
    <dbReference type="NCBI Taxonomy" id="1645740"/>
    <lineage>
        <taxon>Bacteria</taxon>
        <taxon>Pseudomonadati</taxon>
        <taxon>Thermomicrobiota</taxon>
        <taxon>Thermomicrobia</taxon>
        <taxon>Thermomicrobiales</taxon>
        <taxon>environmental samples</taxon>
    </lineage>
</organism>
<dbReference type="FunFam" id="3.40.50.300:FF:000042">
    <property type="entry name" value="Maltose/maltodextrin ABC transporter, ATP-binding protein"/>
    <property type="match status" value="1"/>
</dbReference>
<evidence type="ECO:0000259" key="7">
    <source>
        <dbReference type="PROSITE" id="PS50893"/>
    </source>
</evidence>
<evidence type="ECO:0000256" key="2">
    <source>
        <dbReference type="ARBA" id="ARBA00022475"/>
    </source>
</evidence>
<keyword evidence="2" id="KW-1003">Cell membrane</keyword>
<dbReference type="GO" id="GO:0055052">
    <property type="term" value="C:ATP-binding cassette (ABC) transporter complex, substrate-binding subunit-containing"/>
    <property type="evidence" value="ECO:0007669"/>
    <property type="project" value="TreeGrafter"/>
</dbReference>
<keyword evidence="5" id="KW-1278">Translocase</keyword>
<name>A0A6J4U1B6_9BACT</name>
<dbReference type="InterPro" id="IPR012340">
    <property type="entry name" value="NA-bd_OB-fold"/>
</dbReference>
<dbReference type="InterPro" id="IPR047641">
    <property type="entry name" value="ABC_transpr_MalK/UgpC-like"/>
</dbReference>
<keyword evidence="6" id="KW-0472">Membrane</keyword>
<dbReference type="GO" id="GO:0005524">
    <property type="term" value="F:ATP binding"/>
    <property type="evidence" value="ECO:0007669"/>
    <property type="project" value="UniProtKB-KW"/>
</dbReference>
<evidence type="ECO:0000256" key="1">
    <source>
        <dbReference type="ARBA" id="ARBA00022448"/>
    </source>
</evidence>
<dbReference type="PANTHER" id="PTHR43875:SF15">
    <property type="entry name" value="TREHALOSE IMPORT ATP-BINDING PROTEIN SUGC"/>
    <property type="match status" value="1"/>
</dbReference>
<evidence type="ECO:0000313" key="8">
    <source>
        <dbReference type="EMBL" id="CAA9537953.1"/>
    </source>
</evidence>
<dbReference type="PROSITE" id="PS00211">
    <property type="entry name" value="ABC_TRANSPORTER_1"/>
    <property type="match status" value="1"/>
</dbReference>
<evidence type="ECO:0000256" key="3">
    <source>
        <dbReference type="ARBA" id="ARBA00022741"/>
    </source>
</evidence>
<dbReference type="Gene3D" id="2.40.50.100">
    <property type="match status" value="1"/>
</dbReference>
<dbReference type="InterPro" id="IPR017871">
    <property type="entry name" value="ABC_transporter-like_CS"/>
</dbReference>
<dbReference type="InterPro" id="IPR040582">
    <property type="entry name" value="OB_MalK-like"/>
</dbReference>
<evidence type="ECO:0000256" key="5">
    <source>
        <dbReference type="ARBA" id="ARBA00022967"/>
    </source>
</evidence>
<dbReference type="PANTHER" id="PTHR43875">
    <property type="entry name" value="MALTODEXTRIN IMPORT ATP-BINDING PROTEIN MSMX"/>
    <property type="match status" value="1"/>
</dbReference>
<keyword evidence="1" id="KW-0813">Transport</keyword>